<keyword evidence="2" id="KW-1185">Reference proteome</keyword>
<organism evidence="1 2">
    <name type="scientific">Paenibacillus macerans</name>
    <name type="common">Bacillus macerans</name>
    <dbReference type="NCBI Taxonomy" id="44252"/>
    <lineage>
        <taxon>Bacteria</taxon>
        <taxon>Bacillati</taxon>
        <taxon>Bacillota</taxon>
        <taxon>Bacilli</taxon>
        <taxon>Bacillales</taxon>
        <taxon>Paenibacillaceae</taxon>
        <taxon>Paenibacillus</taxon>
    </lineage>
</organism>
<dbReference type="HOGENOM" id="CLU_3357417_0_0_9"/>
<dbReference type="AlphaFoldDB" id="A0A090ZN41"/>
<accession>A0A090ZN41</accession>
<proteinExistence type="predicted"/>
<dbReference type="EMBL" id="JMQA01000006">
    <property type="protein sequence ID" value="KFN11670.1"/>
    <property type="molecule type" value="Genomic_DNA"/>
</dbReference>
<protein>
    <submittedName>
        <fullName evidence="1">Uncharacterized protein</fullName>
    </submittedName>
</protein>
<evidence type="ECO:0000313" key="1">
    <source>
        <dbReference type="EMBL" id="KFN11670.1"/>
    </source>
</evidence>
<dbReference type="STRING" id="44252.DJ90_6642"/>
<name>A0A090ZN41_PAEMA</name>
<comment type="caution">
    <text evidence="1">The sequence shown here is derived from an EMBL/GenBank/DDBJ whole genome shotgun (WGS) entry which is preliminary data.</text>
</comment>
<gene>
    <name evidence="1" type="ORF">DJ90_6642</name>
</gene>
<reference evidence="1 2" key="1">
    <citation type="submission" date="2014-04" db="EMBL/GenBank/DDBJ databases">
        <authorList>
            <person name="Bishop-Lilly K.A."/>
            <person name="Broomall S.M."/>
            <person name="Chain P.S."/>
            <person name="Chertkov O."/>
            <person name="Coyne S.R."/>
            <person name="Daligault H.E."/>
            <person name="Davenport K.W."/>
            <person name="Erkkila T."/>
            <person name="Frey K.G."/>
            <person name="Gibbons H.S."/>
            <person name="Gu W."/>
            <person name="Jaissle J."/>
            <person name="Johnson S.L."/>
            <person name="Koroleva G.I."/>
            <person name="Ladner J.T."/>
            <person name="Lo C.-C."/>
            <person name="Minogue T.D."/>
            <person name="Munk C."/>
            <person name="Palacios G.F."/>
            <person name="Redden C.L."/>
            <person name="Rosenzweig C.N."/>
            <person name="Scholz M.B."/>
            <person name="Teshima H."/>
            <person name="Xu Y."/>
        </authorList>
    </citation>
    <scope>NUCLEOTIDE SEQUENCE [LARGE SCALE GENOMIC DNA]</scope>
    <source>
        <strain evidence="1 2">8244</strain>
    </source>
</reference>
<evidence type="ECO:0000313" key="2">
    <source>
        <dbReference type="Proteomes" id="UP000029278"/>
    </source>
</evidence>
<sequence>MRIIKINDTTSPSNDMWSGFHLDDLYNINDFDGKSK</sequence>
<dbReference type="Proteomes" id="UP000029278">
    <property type="component" value="Unassembled WGS sequence"/>
</dbReference>